<protein>
    <recommendedName>
        <fullName evidence="2">DUF2272 domain-containing protein</fullName>
    </recommendedName>
</protein>
<keyword evidence="4" id="KW-1185">Reference proteome</keyword>
<feature type="region of interest" description="Disordered" evidence="1">
    <location>
        <begin position="115"/>
        <end position="135"/>
    </location>
</feature>
<proteinExistence type="predicted"/>
<dbReference type="InterPro" id="IPR019262">
    <property type="entry name" value="DUF2272"/>
</dbReference>
<evidence type="ECO:0000313" key="4">
    <source>
        <dbReference type="Proteomes" id="UP000597507"/>
    </source>
</evidence>
<evidence type="ECO:0000256" key="1">
    <source>
        <dbReference type="SAM" id="MobiDB-lite"/>
    </source>
</evidence>
<feature type="domain" description="DUF2272" evidence="2">
    <location>
        <begin position="196"/>
        <end position="324"/>
    </location>
</feature>
<feature type="region of interest" description="Disordered" evidence="1">
    <location>
        <begin position="347"/>
        <end position="372"/>
    </location>
</feature>
<evidence type="ECO:0000259" key="2">
    <source>
        <dbReference type="Pfam" id="PF10030"/>
    </source>
</evidence>
<accession>A0A8J2Z8L7</accession>
<gene>
    <name evidence="3" type="ORF">GCM10010964_06750</name>
</gene>
<name>A0A8J2Z8L7_9PROT</name>
<dbReference type="Pfam" id="PF10030">
    <property type="entry name" value="DUF2272"/>
    <property type="match status" value="1"/>
</dbReference>
<comment type="caution">
    <text evidence="3">The sequence shown here is derived from an EMBL/GenBank/DDBJ whole genome shotgun (WGS) entry which is preliminary data.</text>
</comment>
<dbReference type="Proteomes" id="UP000597507">
    <property type="component" value="Unassembled WGS sequence"/>
</dbReference>
<reference evidence="3 4" key="1">
    <citation type="journal article" date="2014" name="Int. J. Syst. Evol. Microbiol.">
        <title>Complete genome sequence of Corynebacterium casei LMG S-19264T (=DSM 44701T), isolated from a smear-ripened cheese.</title>
        <authorList>
            <consortium name="US DOE Joint Genome Institute (JGI-PGF)"/>
            <person name="Walter F."/>
            <person name="Albersmeier A."/>
            <person name="Kalinowski J."/>
            <person name="Ruckert C."/>
        </authorList>
    </citation>
    <scope>NUCLEOTIDE SEQUENCE [LARGE SCALE GENOMIC DNA]</scope>
    <source>
        <strain evidence="3 4">CGMCC 1.16330</strain>
    </source>
</reference>
<sequence length="372" mass="39553">MVRDIRERSGRRRGRRADRQEGGARLPSGRRCAGRGPGPDGAGPTPCAAWRAPRIPADLARPWVVAAALALLGLAGCAGPPPAEPPLSYPPSVRERMLRIAVSEWIEWGRQRADAAAPDEAGKETAGDGAAMRSAESAPLHFPRLVAYWRAVPEDEGAVARNRERYRAALAAERGLLLPAGGAAAPPRSDPSRPWAEPPWSAAFISFVMRTAGVDRREFPPAAAHATYIDALIADAEAFPALAPFLPHAPEAYAPRPGDLVCADRSPSPLRHWRDRAGDQGRFRPMHCDIVVGAAPGAVEAIGGNVRDAVTLTRFPTDARGVLLPRPPGAPVWFAVFENRLGRLPPWGPDRPAAVAGHDRPAAPLPTGSPAS</sequence>
<organism evidence="3 4">
    <name type="scientific">Caldovatus sediminis</name>
    <dbReference type="NCBI Taxonomy" id="2041189"/>
    <lineage>
        <taxon>Bacteria</taxon>
        <taxon>Pseudomonadati</taxon>
        <taxon>Pseudomonadota</taxon>
        <taxon>Alphaproteobacteria</taxon>
        <taxon>Acetobacterales</taxon>
        <taxon>Roseomonadaceae</taxon>
        <taxon>Caldovatus</taxon>
    </lineage>
</organism>
<dbReference type="EMBL" id="BMKS01000002">
    <property type="protein sequence ID" value="GGG21189.1"/>
    <property type="molecule type" value="Genomic_DNA"/>
</dbReference>
<dbReference type="AlphaFoldDB" id="A0A8J2Z8L7"/>
<feature type="region of interest" description="Disordered" evidence="1">
    <location>
        <begin position="1"/>
        <end position="47"/>
    </location>
</feature>
<evidence type="ECO:0000313" key="3">
    <source>
        <dbReference type="EMBL" id="GGG21189.1"/>
    </source>
</evidence>